<protein>
    <recommendedName>
        <fullName evidence="3">Outer membrane protein beta-barrel domain-containing protein</fullName>
    </recommendedName>
</protein>
<evidence type="ECO:0000313" key="2">
    <source>
        <dbReference type="Proteomes" id="UP000184041"/>
    </source>
</evidence>
<evidence type="ECO:0000313" key="1">
    <source>
        <dbReference type="EMBL" id="SHF57306.1"/>
    </source>
</evidence>
<organism evidence="1 2">
    <name type="scientific">Fodinibius roseus</name>
    <dbReference type="NCBI Taxonomy" id="1194090"/>
    <lineage>
        <taxon>Bacteria</taxon>
        <taxon>Pseudomonadati</taxon>
        <taxon>Balneolota</taxon>
        <taxon>Balneolia</taxon>
        <taxon>Balneolales</taxon>
        <taxon>Balneolaceae</taxon>
        <taxon>Fodinibius</taxon>
    </lineage>
</organism>
<dbReference type="Proteomes" id="UP000184041">
    <property type="component" value="Unassembled WGS sequence"/>
</dbReference>
<accession>A0A1M5CRL5</accession>
<dbReference type="OrthoDB" id="1121518at2"/>
<sequence length="102" mass="11605">MQNAELISRKENIFEFSASKLPGCPYQSTDPEKRIDHHRGGWMLNPGIGLQFNPEHGPCWYLSIGYNIDHSQFDTHEGTSRTIETDITYKRLMAGVGFAFSL</sequence>
<reference evidence="1 2" key="1">
    <citation type="submission" date="2016-11" db="EMBL/GenBank/DDBJ databases">
        <authorList>
            <person name="Jaros S."/>
            <person name="Januszkiewicz K."/>
            <person name="Wedrychowicz H."/>
        </authorList>
    </citation>
    <scope>NUCLEOTIDE SEQUENCE [LARGE SCALE GENOMIC DNA]</scope>
    <source>
        <strain evidence="1 2">DSM 21986</strain>
    </source>
</reference>
<gene>
    <name evidence="1" type="ORF">SAMN05443144_11065</name>
</gene>
<dbReference type="AlphaFoldDB" id="A0A1M5CRL5"/>
<dbReference type="EMBL" id="FQUS01000010">
    <property type="protein sequence ID" value="SHF57306.1"/>
    <property type="molecule type" value="Genomic_DNA"/>
</dbReference>
<proteinExistence type="predicted"/>
<name>A0A1M5CRL5_9BACT</name>
<keyword evidence="2" id="KW-1185">Reference proteome</keyword>
<evidence type="ECO:0008006" key="3">
    <source>
        <dbReference type="Google" id="ProtNLM"/>
    </source>
</evidence>